<reference evidence="1" key="1">
    <citation type="submission" date="2020-10" db="EMBL/GenBank/DDBJ databases">
        <title>Sequencing the genomes of 1000 actinobacteria strains.</title>
        <authorList>
            <person name="Klenk H.-P."/>
        </authorList>
    </citation>
    <scope>NUCLEOTIDE SEQUENCE</scope>
    <source>
        <strain evidence="1">DSM 45354</strain>
    </source>
</reference>
<evidence type="ECO:0000313" key="2">
    <source>
        <dbReference type="Proteomes" id="UP000638648"/>
    </source>
</evidence>
<dbReference type="EMBL" id="JADBEM010000001">
    <property type="protein sequence ID" value="MBE1608712.1"/>
    <property type="molecule type" value="Genomic_DNA"/>
</dbReference>
<dbReference type="AlphaFoldDB" id="A0A927N4B8"/>
<dbReference type="RefSeq" id="WP_192752432.1">
    <property type="nucleotide sequence ID" value="NZ_BAABJL010000172.1"/>
</dbReference>
<dbReference type="Proteomes" id="UP000638648">
    <property type="component" value="Unassembled WGS sequence"/>
</dbReference>
<gene>
    <name evidence="1" type="ORF">HEB94_005560</name>
</gene>
<comment type="caution">
    <text evidence="1">The sequence shown here is derived from an EMBL/GenBank/DDBJ whole genome shotgun (WGS) entry which is preliminary data.</text>
</comment>
<proteinExistence type="predicted"/>
<name>A0A927N4B8_9ACTN</name>
<accession>A0A927N4B8</accession>
<keyword evidence="2" id="KW-1185">Reference proteome</keyword>
<organism evidence="1 2">
    <name type="scientific">Actinopolymorpha pittospori</name>
    <dbReference type="NCBI Taxonomy" id="648752"/>
    <lineage>
        <taxon>Bacteria</taxon>
        <taxon>Bacillati</taxon>
        <taxon>Actinomycetota</taxon>
        <taxon>Actinomycetes</taxon>
        <taxon>Propionibacteriales</taxon>
        <taxon>Actinopolymorphaceae</taxon>
        <taxon>Actinopolymorpha</taxon>
    </lineage>
</organism>
<sequence length="102" mass="11829">MTWEDALAKVEERQAERRNTSETYAVKLHGILAEHYRVEVLEARRGWAVRVDDPHDASLSITLRCVVGERRAYWEWIALLPPVADADDFDSVLTFVRHWLGP</sequence>
<evidence type="ECO:0000313" key="1">
    <source>
        <dbReference type="EMBL" id="MBE1608712.1"/>
    </source>
</evidence>
<protein>
    <submittedName>
        <fullName evidence="1">Uncharacterized protein</fullName>
    </submittedName>
</protein>